<evidence type="ECO:0000313" key="2">
    <source>
        <dbReference type="EMBL" id="ESO06588.1"/>
    </source>
</evidence>
<feature type="compositionally biased region" description="Basic and acidic residues" evidence="1">
    <location>
        <begin position="91"/>
        <end position="100"/>
    </location>
</feature>
<keyword evidence="4" id="KW-1185">Reference proteome</keyword>
<reference evidence="4" key="1">
    <citation type="submission" date="2012-12" db="EMBL/GenBank/DDBJ databases">
        <authorList>
            <person name="Hellsten U."/>
            <person name="Grimwood J."/>
            <person name="Chapman J.A."/>
            <person name="Shapiro H."/>
            <person name="Aerts A."/>
            <person name="Otillar R.P."/>
            <person name="Terry A.Y."/>
            <person name="Boore J.L."/>
            <person name="Simakov O."/>
            <person name="Marletaz F."/>
            <person name="Cho S.-J."/>
            <person name="Edsinger-Gonzales E."/>
            <person name="Havlak P."/>
            <person name="Kuo D.-H."/>
            <person name="Larsson T."/>
            <person name="Lv J."/>
            <person name="Arendt D."/>
            <person name="Savage R."/>
            <person name="Osoegawa K."/>
            <person name="de Jong P."/>
            <person name="Lindberg D.R."/>
            <person name="Seaver E.C."/>
            <person name="Weisblat D.A."/>
            <person name="Putnam N.H."/>
            <person name="Grigoriev I.V."/>
            <person name="Rokhsar D.S."/>
        </authorList>
    </citation>
    <scope>NUCLEOTIDE SEQUENCE</scope>
</reference>
<dbReference type="Proteomes" id="UP000015101">
    <property type="component" value="Unassembled WGS sequence"/>
</dbReference>
<feature type="region of interest" description="Disordered" evidence="1">
    <location>
        <begin position="91"/>
        <end position="140"/>
    </location>
</feature>
<dbReference type="EnsemblMetazoa" id="HelroT160775">
    <property type="protein sequence ID" value="HelroP160775"/>
    <property type="gene ID" value="HelroG160775"/>
</dbReference>
<evidence type="ECO:0000313" key="3">
    <source>
        <dbReference type="EnsemblMetazoa" id="HelroP160775"/>
    </source>
</evidence>
<dbReference type="EMBL" id="KB096324">
    <property type="protein sequence ID" value="ESO06588.1"/>
    <property type="molecule type" value="Genomic_DNA"/>
</dbReference>
<reference evidence="3" key="3">
    <citation type="submission" date="2015-06" db="UniProtKB">
        <authorList>
            <consortium name="EnsemblMetazoa"/>
        </authorList>
    </citation>
    <scope>IDENTIFICATION</scope>
</reference>
<evidence type="ECO:0000313" key="4">
    <source>
        <dbReference type="Proteomes" id="UP000015101"/>
    </source>
</evidence>
<reference evidence="2 4" key="2">
    <citation type="journal article" date="2013" name="Nature">
        <title>Insights into bilaterian evolution from three spiralian genomes.</title>
        <authorList>
            <person name="Simakov O."/>
            <person name="Marletaz F."/>
            <person name="Cho S.J."/>
            <person name="Edsinger-Gonzales E."/>
            <person name="Havlak P."/>
            <person name="Hellsten U."/>
            <person name="Kuo D.H."/>
            <person name="Larsson T."/>
            <person name="Lv J."/>
            <person name="Arendt D."/>
            <person name="Savage R."/>
            <person name="Osoegawa K."/>
            <person name="de Jong P."/>
            <person name="Grimwood J."/>
            <person name="Chapman J.A."/>
            <person name="Shapiro H."/>
            <person name="Aerts A."/>
            <person name="Otillar R.P."/>
            <person name="Terry A.Y."/>
            <person name="Boore J.L."/>
            <person name="Grigoriev I.V."/>
            <person name="Lindberg D.R."/>
            <person name="Seaver E.C."/>
            <person name="Weisblat D.A."/>
            <person name="Putnam N.H."/>
            <person name="Rokhsar D.S."/>
        </authorList>
    </citation>
    <scope>NUCLEOTIDE SEQUENCE</scope>
</reference>
<name>T1EQP8_HELRO</name>
<protein>
    <submittedName>
        <fullName evidence="2 3">Uncharacterized protein</fullName>
    </submittedName>
</protein>
<proteinExistence type="predicted"/>
<dbReference type="CTD" id="20198898"/>
<sequence>MTTVRKKDVSQHTAQIVVRINNLIQTRDNIEVIFPNDRDEPLIVRLNGKELCNKILPGPIIQSDCKYSVHYGDKGDIKIKLKKSEPCDWMKRWSPTRETRPPSSFGSDVGSESLTSPSLSHSSVSEHSDKVNHTLAIKEL</sequence>
<evidence type="ECO:0000256" key="1">
    <source>
        <dbReference type="SAM" id="MobiDB-lite"/>
    </source>
</evidence>
<dbReference type="HOGENOM" id="CLU_1837249_0_0_1"/>
<dbReference type="EMBL" id="AMQM01000654">
    <property type="status" value="NOT_ANNOTATED_CDS"/>
    <property type="molecule type" value="Genomic_DNA"/>
</dbReference>
<dbReference type="InParanoid" id="T1EQP8"/>
<organism evidence="3 4">
    <name type="scientific">Helobdella robusta</name>
    <name type="common">Californian leech</name>
    <dbReference type="NCBI Taxonomy" id="6412"/>
    <lineage>
        <taxon>Eukaryota</taxon>
        <taxon>Metazoa</taxon>
        <taxon>Spiralia</taxon>
        <taxon>Lophotrochozoa</taxon>
        <taxon>Annelida</taxon>
        <taxon>Clitellata</taxon>
        <taxon>Hirudinea</taxon>
        <taxon>Rhynchobdellida</taxon>
        <taxon>Glossiphoniidae</taxon>
        <taxon>Helobdella</taxon>
    </lineage>
</organism>
<dbReference type="RefSeq" id="XP_009015956.1">
    <property type="nucleotide sequence ID" value="XM_009017708.1"/>
</dbReference>
<dbReference type="KEGG" id="hro:HELRODRAFT_160775"/>
<feature type="compositionally biased region" description="Low complexity" evidence="1">
    <location>
        <begin position="111"/>
        <end position="123"/>
    </location>
</feature>
<dbReference type="GeneID" id="20198898"/>
<feature type="compositionally biased region" description="Basic and acidic residues" evidence="1">
    <location>
        <begin position="124"/>
        <end position="140"/>
    </location>
</feature>
<accession>T1EQP8</accession>
<gene>
    <name evidence="3" type="primary">20198898</name>
    <name evidence="2" type="ORF">HELRODRAFT_160775</name>
</gene>
<dbReference type="AlphaFoldDB" id="T1EQP8"/>